<dbReference type="HOGENOM" id="CLU_010194_13_0_1"/>
<dbReference type="STRING" id="569365.A0A0D2B878"/>
<evidence type="ECO:0000313" key="3">
    <source>
        <dbReference type="EMBL" id="KIW33842.1"/>
    </source>
</evidence>
<gene>
    <name evidence="3" type="ORF">PV07_00661</name>
</gene>
<accession>A0A0D2B878</accession>
<evidence type="ECO:0000256" key="2">
    <source>
        <dbReference type="ARBA" id="ARBA00023002"/>
    </source>
</evidence>
<dbReference type="PRINTS" id="PR00081">
    <property type="entry name" value="GDHRDH"/>
</dbReference>
<dbReference type="AlphaFoldDB" id="A0A0D2B878"/>
<comment type="similarity">
    <text evidence="1">Belongs to the short-chain dehydrogenases/reductases (SDR) family.</text>
</comment>
<evidence type="ECO:0000256" key="1">
    <source>
        <dbReference type="ARBA" id="ARBA00006484"/>
    </source>
</evidence>
<reference evidence="3 4" key="1">
    <citation type="submission" date="2015-01" db="EMBL/GenBank/DDBJ databases">
        <title>The Genome Sequence of Cladophialophora immunda CBS83496.</title>
        <authorList>
            <consortium name="The Broad Institute Genomics Platform"/>
            <person name="Cuomo C."/>
            <person name="de Hoog S."/>
            <person name="Gorbushina A."/>
            <person name="Stielow B."/>
            <person name="Teixiera M."/>
            <person name="Abouelleil A."/>
            <person name="Chapman S.B."/>
            <person name="Priest M."/>
            <person name="Young S.K."/>
            <person name="Wortman J."/>
            <person name="Nusbaum C."/>
            <person name="Birren B."/>
        </authorList>
    </citation>
    <scope>NUCLEOTIDE SEQUENCE [LARGE SCALE GENOMIC DNA]</scope>
    <source>
        <strain evidence="3 4">CBS 83496</strain>
    </source>
</reference>
<dbReference type="InterPro" id="IPR002347">
    <property type="entry name" value="SDR_fam"/>
</dbReference>
<dbReference type="EMBL" id="KN847040">
    <property type="protein sequence ID" value="KIW33842.1"/>
    <property type="molecule type" value="Genomic_DNA"/>
</dbReference>
<sequence length="282" mass="30016">MGSSAQVALVTGGASGMGLGVVEDLVQKGWNVAIVDVDARMGHSAEERLGTQVLFIRANVADYNQQAEAFSQTWAQWGRLDLVLANAGILDRMDITAPGKEMANGAPAKPDTLAVDICLYGVIYAAYLALHYFRKNANGKGNLVFTSSQGGIYPVVGFTRSLAQRMKDLGEPITVNCILPGLVPTPLANTALLAAFPQEMITPVSTIVRAVNGFIEDQSLTGQAAECSAREIHFRPVLPYSNAAAEFMSAGKFAALVDMKAAMEDVEKKTKVFEEKMADGGV</sequence>
<dbReference type="RefSeq" id="XP_016254058.1">
    <property type="nucleotide sequence ID" value="XM_016387130.1"/>
</dbReference>
<dbReference type="Pfam" id="PF00106">
    <property type="entry name" value="adh_short"/>
    <property type="match status" value="1"/>
</dbReference>
<dbReference type="Proteomes" id="UP000054466">
    <property type="component" value="Unassembled WGS sequence"/>
</dbReference>
<dbReference type="VEuPathDB" id="FungiDB:PV07_00661"/>
<keyword evidence="2" id="KW-0560">Oxidoreductase</keyword>
<protein>
    <submittedName>
        <fullName evidence="3">Uncharacterized protein</fullName>
    </submittedName>
</protein>
<keyword evidence="4" id="KW-1185">Reference proteome</keyword>
<dbReference type="GO" id="GO:0016616">
    <property type="term" value="F:oxidoreductase activity, acting on the CH-OH group of donors, NAD or NADP as acceptor"/>
    <property type="evidence" value="ECO:0007669"/>
    <property type="project" value="TreeGrafter"/>
</dbReference>
<organism evidence="3 4">
    <name type="scientific">Cladophialophora immunda</name>
    <dbReference type="NCBI Taxonomy" id="569365"/>
    <lineage>
        <taxon>Eukaryota</taxon>
        <taxon>Fungi</taxon>
        <taxon>Dikarya</taxon>
        <taxon>Ascomycota</taxon>
        <taxon>Pezizomycotina</taxon>
        <taxon>Eurotiomycetes</taxon>
        <taxon>Chaetothyriomycetidae</taxon>
        <taxon>Chaetothyriales</taxon>
        <taxon>Herpotrichiellaceae</taxon>
        <taxon>Cladophialophora</taxon>
    </lineage>
</organism>
<proteinExistence type="inferred from homology"/>
<dbReference type="PANTHER" id="PTHR44229:SF4">
    <property type="entry name" value="15-HYDROXYPROSTAGLANDIN DEHYDROGENASE [NAD(+)]"/>
    <property type="match status" value="1"/>
</dbReference>
<dbReference type="GO" id="GO:0005737">
    <property type="term" value="C:cytoplasm"/>
    <property type="evidence" value="ECO:0007669"/>
    <property type="project" value="TreeGrafter"/>
</dbReference>
<dbReference type="Gene3D" id="3.40.50.720">
    <property type="entry name" value="NAD(P)-binding Rossmann-like Domain"/>
    <property type="match status" value="1"/>
</dbReference>
<dbReference type="GeneID" id="27339855"/>
<name>A0A0D2B878_9EURO</name>
<dbReference type="OrthoDB" id="5371740at2759"/>
<dbReference type="InterPro" id="IPR036291">
    <property type="entry name" value="NAD(P)-bd_dom_sf"/>
</dbReference>
<evidence type="ECO:0000313" key="4">
    <source>
        <dbReference type="Proteomes" id="UP000054466"/>
    </source>
</evidence>
<dbReference type="SUPFAM" id="SSF51735">
    <property type="entry name" value="NAD(P)-binding Rossmann-fold domains"/>
    <property type="match status" value="1"/>
</dbReference>
<dbReference type="PANTHER" id="PTHR44229">
    <property type="entry name" value="15-HYDROXYPROSTAGLANDIN DEHYDROGENASE [NAD(+)]"/>
    <property type="match status" value="1"/>
</dbReference>